<evidence type="ECO:0000259" key="9">
    <source>
        <dbReference type="Pfam" id="PF02953"/>
    </source>
</evidence>
<sequence length="105" mass="12024">MSFPATLNVANEYERQQVEAIMQQKTVRDYMTVYNKLVEKCFSDCVNSFSSRKLTGKETSCVNTCCDKFLMGVSRMNQRFVEQNILMQEKKAEALKAARSGDDSE</sequence>
<dbReference type="GeneID" id="25564204"/>
<accession>A0A0L0D9K6</accession>
<feature type="domain" description="Tim10-like" evidence="9">
    <location>
        <begin position="20"/>
        <end position="81"/>
    </location>
</feature>
<dbReference type="OMA" id="QDFLRMY"/>
<comment type="subcellular location">
    <subcellularLocation>
        <location evidence="8">Mitochondrion inner membrane</location>
        <topology evidence="8">Peripheral membrane protein</topology>
        <orientation evidence="8">Intermembrane side</orientation>
    </subcellularLocation>
</comment>
<keyword evidence="6 8" id="KW-0496">Mitochondrion</keyword>
<dbReference type="GO" id="GO:0046872">
    <property type="term" value="F:metal ion binding"/>
    <property type="evidence" value="ECO:0007669"/>
    <property type="project" value="UniProtKB-KW"/>
</dbReference>
<comment type="similarity">
    <text evidence="8">Belongs to the small Tim family.</text>
</comment>
<dbReference type="Proteomes" id="UP000054408">
    <property type="component" value="Unassembled WGS sequence"/>
</dbReference>
<gene>
    <name evidence="10" type="ORF">AMSG_04670</name>
</gene>
<keyword evidence="7 8" id="KW-1015">Disulfide bond</keyword>
<organism evidence="10 11">
    <name type="scientific">Thecamonas trahens ATCC 50062</name>
    <dbReference type="NCBI Taxonomy" id="461836"/>
    <lineage>
        <taxon>Eukaryota</taxon>
        <taxon>Apusozoa</taxon>
        <taxon>Apusomonadida</taxon>
        <taxon>Apusomonadidae</taxon>
        <taxon>Thecamonas</taxon>
    </lineage>
</organism>
<dbReference type="RefSeq" id="XP_013758342.1">
    <property type="nucleotide sequence ID" value="XM_013902888.1"/>
</dbReference>
<dbReference type="SUPFAM" id="SSF144122">
    <property type="entry name" value="Tim10-like"/>
    <property type="match status" value="1"/>
</dbReference>
<dbReference type="InterPro" id="IPR035427">
    <property type="entry name" value="Tim10-like_dom_sf"/>
</dbReference>
<protein>
    <recommendedName>
        <fullName evidence="8">Mitochondrial import inner membrane translocase subunit</fullName>
    </recommendedName>
</protein>
<keyword evidence="3" id="KW-0862">Zinc</keyword>
<dbReference type="eggNOG" id="KOG3479">
    <property type="taxonomic scope" value="Eukaryota"/>
</dbReference>
<evidence type="ECO:0000313" key="10">
    <source>
        <dbReference type="EMBL" id="KNC48925.1"/>
    </source>
</evidence>
<evidence type="ECO:0000256" key="8">
    <source>
        <dbReference type="RuleBase" id="RU367043"/>
    </source>
</evidence>
<keyword evidence="2" id="KW-0479">Metal-binding</keyword>
<keyword evidence="8" id="KW-0143">Chaperone</keyword>
<evidence type="ECO:0000256" key="4">
    <source>
        <dbReference type="ARBA" id="ARBA00022927"/>
    </source>
</evidence>
<comment type="subunit">
    <text evidence="8">Heterohexamer.</text>
</comment>
<evidence type="ECO:0000256" key="5">
    <source>
        <dbReference type="ARBA" id="ARBA00023010"/>
    </source>
</evidence>
<comment type="domain">
    <text evidence="8">The twin CX3C motif contains 4 conserved Cys residues that form 2 disulfide bonds in the mitochondrial intermembrane space.</text>
</comment>
<dbReference type="GO" id="GO:0015031">
    <property type="term" value="P:protein transport"/>
    <property type="evidence" value="ECO:0007669"/>
    <property type="project" value="UniProtKB-KW"/>
</dbReference>
<evidence type="ECO:0000256" key="2">
    <source>
        <dbReference type="ARBA" id="ARBA00022723"/>
    </source>
</evidence>
<evidence type="ECO:0000256" key="7">
    <source>
        <dbReference type="ARBA" id="ARBA00023157"/>
    </source>
</evidence>
<dbReference type="OrthoDB" id="1551503at2759"/>
<dbReference type="GO" id="GO:0005743">
    <property type="term" value="C:mitochondrial inner membrane"/>
    <property type="evidence" value="ECO:0007669"/>
    <property type="project" value="UniProtKB-SubCell"/>
</dbReference>
<evidence type="ECO:0000256" key="1">
    <source>
        <dbReference type="ARBA" id="ARBA00022448"/>
    </source>
</evidence>
<dbReference type="AlphaFoldDB" id="A0A0L0D9K6"/>
<dbReference type="Gene3D" id="1.10.287.810">
    <property type="entry name" value="Mitochondrial import inner membrane translocase subunit tim13 like domains"/>
    <property type="match status" value="1"/>
</dbReference>
<keyword evidence="11" id="KW-1185">Reference proteome</keyword>
<dbReference type="Pfam" id="PF02953">
    <property type="entry name" value="zf-Tim10_DDP"/>
    <property type="match status" value="1"/>
</dbReference>
<keyword evidence="4 8" id="KW-0653">Protein transport</keyword>
<evidence type="ECO:0000313" key="11">
    <source>
        <dbReference type="Proteomes" id="UP000054408"/>
    </source>
</evidence>
<keyword evidence="8" id="KW-0472">Membrane</keyword>
<dbReference type="InterPro" id="IPR050673">
    <property type="entry name" value="Mito_inner_translocase_sub"/>
</dbReference>
<proteinExistence type="inferred from homology"/>
<dbReference type="EMBL" id="GL349452">
    <property type="protein sequence ID" value="KNC48925.1"/>
    <property type="molecule type" value="Genomic_DNA"/>
</dbReference>
<keyword evidence="1 8" id="KW-0813">Transport</keyword>
<evidence type="ECO:0000256" key="6">
    <source>
        <dbReference type="ARBA" id="ARBA00023128"/>
    </source>
</evidence>
<name>A0A0L0D9K6_THETB</name>
<keyword evidence="5 8" id="KW-0811">Translocation</keyword>
<dbReference type="InterPro" id="IPR004217">
    <property type="entry name" value="Tim10-like"/>
</dbReference>
<dbReference type="PANTHER" id="PTHR13172">
    <property type="entry name" value="MITOCHONDRIAL IMPORT INNER MEMBRANE TRANSLOCASE SUBUNIT TIM9B"/>
    <property type="match status" value="1"/>
</dbReference>
<keyword evidence="8" id="KW-0999">Mitochondrion inner membrane</keyword>
<reference evidence="10 11" key="1">
    <citation type="submission" date="2010-05" db="EMBL/GenBank/DDBJ databases">
        <title>The Genome Sequence of Thecamonas trahens ATCC 50062.</title>
        <authorList>
            <consortium name="The Broad Institute Genome Sequencing Platform"/>
            <person name="Russ C."/>
            <person name="Cuomo C."/>
            <person name="Shea T."/>
            <person name="Young S.K."/>
            <person name="Zeng Q."/>
            <person name="Koehrsen M."/>
            <person name="Haas B."/>
            <person name="Borodovsky M."/>
            <person name="Guigo R."/>
            <person name="Alvarado L."/>
            <person name="Berlin A."/>
            <person name="Bochicchio J."/>
            <person name="Borenstein D."/>
            <person name="Chapman S."/>
            <person name="Chen Z."/>
            <person name="Freedman E."/>
            <person name="Gellesch M."/>
            <person name="Goldberg J."/>
            <person name="Griggs A."/>
            <person name="Gujja S."/>
            <person name="Heilman E."/>
            <person name="Heiman D."/>
            <person name="Hepburn T."/>
            <person name="Howarth C."/>
            <person name="Jen D."/>
            <person name="Larson L."/>
            <person name="Mehta T."/>
            <person name="Park D."/>
            <person name="Pearson M."/>
            <person name="Roberts A."/>
            <person name="Saif S."/>
            <person name="Shenoy N."/>
            <person name="Sisk P."/>
            <person name="Stolte C."/>
            <person name="Sykes S."/>
            <person name="Thomson T."/>
            <person name="Walk T."/>
            <person name="White J."/>
            <person name="Yandava C."/>
            <person name="Burger G."/>
            <person name="Gray M.W."/>
            <person name="Holland P.W.H."/>
            <person name="King N."/>
            <person name="Lang F.B.F."/>
            <person name="Roger A.J."/>
            <person name="Ruiz-Trillo I."/>
            <person name="Lander E."/>
            <person name="Nusbaum C."/>
        </authorList>
    </citation>
    <scope>NUCLEOTIDE SEQUENCE [LARGE SCALE GENOMIC DNA]</scope>
    <source>
        <strain evidence="10 11">ATCC 50062</strain>
    </source>
</reference>
<comment type="function">
    <text evidence="8">Mitochondrial intermembrane chaperone that participates in the import and insertion of some multi-pass transmembrane proteins into the mitochondrial inner membrane. Also required for the transfer of beta-barrel precursors from the TOM complex to the sorting and assembly machinery (SAM complex) of the outer membrane. Acts as a chaperone-like protein that protects the hydrophobic precursors from aggregation and guide them through the mitochondrial intermembrane space.</text>
</comment>
<evidence type="ECO:0000256" key="3">
    <source>
        <dbReference type="ARBA" id="ARBA00022833"/>
    </source>
</evidence>
<dbReference type="STRING" id="461836.A0A0L0D9K6"/>